<evidence type="ECO:0000313" key="2">
    <source>
        <dbReference type="Proteomes" id="UP000285112"/>
    </source>
</evidence>
<protein>
    <submittedName>
        <fullName evidence="1">DUF3558 domain-containing protein</fullName>
    </submittedName>
</protein>
<dbReference type="Pfam" id="PF12079">
    <property type="entry name" value="DUF3558"/>
    <property type="match status" value="1"/>
</dbReference>
<accession>A0A419I1V1</accession>
<dbReference type="Proteomes" id="UP000285112">
    <property type="component" value="Unassembled WGS sequence"/>
</dbReference>
<reference evidence="1 2" key="1">
    <citation type="submission" date="2018-09" db="EMBL/GenBank/DDBJ databases">
        <title>YIM PH 21725 draft genome.</title>
        <authorList>
            <person name="Miao C."/>
        </authorList>
    </citation>
    <scope>NUCLEOTIDE SEQUENCE [LARGE SCALE GENOMIC DNA]</scope>
    <source>
        <strain evidence="2">YIM PH21725</strain>
    </source>
</reference>
<dbReference type="PROSITE" id="PS51257">
    <property type="entry name" value="PROKAR_LIPOPROTEIN"/>
    <property type="match status" value="1"/>
</dbReference>
<dbReference type="OrthoDB" id="3695377at2"/>
<name>A0A419I1V1_9PSEU</name>
<proteinExistence type="predicted"/>
<dbReference type="InterPro" id="IPR024520">
    <property type="entry name" value="DUF3558"/>
</dbReference>
<comment type="caution">
    <text evidence="1">The sequence shown here is derived from an EMBL/GenBank/DDBJ whole genome shotgun (WGS) entry which is preliminary data.</text>
</comment>
<evidence type="ECO:0000313" key="1">
    <source>
        <dbReference type="EMBL" id="RJQ83753.1"/>
    </source>
</evidence>
<organism evidence="1 2">
    <name type="scientific">Amycolatopsis panacis</name>
    <dbReference type="NCBI Taxonomy" id="2340917"/>
    <lineage>
        <taxon>Bacteria</taxon>
        <taxon>Bacillati</taxon>
        <taxon>Actinomycetota</taxon>
        <taxon>Actinomycetes</taxon>
        <taxon>Pseudonocardiales</taxon>
        <taxon>Pseudonocardiaceae</taxon>
        <taxon>Amycolatopsis</taxon>
    </lineage>
</organism>
<sequence>MTRRTLIAVLGVAVVVAVGAGCSRGPAAAPASAAPVQASSAAALPHSGAPKVEHPLPASVLSGPPCQEALTSDQLKQIFGMVPQGKPNTLPGIGPECRWSNIDSGAGLSVFYATQPHHGLSGLYRNSKPQAKVWRVLPPIQGFPAIAFSTSDAQTSIRDGLCQVSVGIADDLTVDLGLTPGDAKQGKVDPCVLSERVAGMVVTNLKRKAGA</sequence>
<dbReference type="RefSeq" id="WP_120024690.1">
    <property type="nucleotide sequence ID" value="NZ_QZFV01000092.1"/>
</dbReference>
<dbReference type="EMBL" id="QZFV01000092">
    <property type="protein sequence ID" value="RJQ83753.1"/>
    <property type="molecule type" value="Genomic_DNA"/>
</dbReference>
<dbReference type="AlphaFoldDB" id="A0A419I1V1"/>
<gene>
    <name evidence="1" type="ORF">D5S19_19010</name>
</gene>
<keyword evidence="2" id="KW-1185">Reference proteome</keyword>